<dbReference type="HOGENOM" id="CLU_022453_4_0_1"/>
<protein>
    <recommendedName>
        <fullName evidence="6">Exonuclease domain-containing protein</fullName>
    </recommendedName>
</protein>
<reference evidence="7 8" key="1">
    <citation type="submission" date="2015-01" db="EMBL/GenBank/DDBJ databases">
        <title>The Genome Sequence of Capronia semiimmersa CBS27337.</title>
        <authorList>
            <consortium name="The Broad Institute Genomics Platform"/>
            <person name="Cuomo C."/>
            <person name="de Hoog S."/>
            <person name="Gorbushina A."/>
            <person name="Stielow B."/>
            <person name="Teixiera M."/>
            <person name="Abouelleil A."/>
            <person name="Chapman S.B."/>
            <person name="Priest M."/>
            <person name="Young S.K."/>
            <person name="Wortman J."/>
            <person name="Nusbaum C."/>
            <person name="Birren B."/>
        </authorList>
    </citation>
    <scope>NUCLEOTIDE SEQUENCE [LARGE SCALE GENOMIC DNA]</scope>
    <source>
        <strain evidence="7 8">CBS 27337</strain>
    </source>
</reference>
<dbReference type="GO" id="GO:0005634">
    <property type="term" value="C:nucleus"/>
    <property type="evidence" value="ECO:0007669"/>
    <property type="project" value="TreeGrafter"/>
</dbReference>
<dbReference type="STRING" id="5601.A0A0D2DJU6"/>
<dbReference type="InterPro" id="IPR012337">
    <property type="entry name" value="RNaseH-like_sf"/>
</dbReference>
<dbReference type="PANTHER" id="PTHR12801">
    <property type="entry name" value="RNA EXONUCLEASE REXO1 / RECO3 FAMILY MEMBER-RELATED"/>
    <property type="match status" value="1"/>
</dbReference>
<dbReference type="InterPro" id="IPR036397">
    <property type="entry name" value="RNaseH_sf"/>
</dbReference>
<evidence type="ECO:0000256" key="1">
    <source>
        <dbReference type="ARBA" id="ARBA00006357"/>
    </source>
</evidence>
<feature type="region of interest" description="Disordered" evidence="5">
    <location>
        <begin position="33"/>
        <end position="167"/>
    </location>
</feature>
<dbReference type="GO" id="GO:0004527">
    <property type="term" value="F:exonuclease activity"/>
    <property type="evidence" value="ECO:0007669"/>
    <property type="project" value="UniProtKB-KW"/>
</dbReference>
<evidence type="ECO:0000256" key="2">
    <source>
        <dbReference type="ARBA" id="ARBA00022722"/>
    </source>
</evidence>
<dbReference type="Gene3D" id="3.30.420.10">
    <property type="entry name" value="Ribonuclease H-like superfamily/Ribonuclease H"/>
    <property type="match status" value="1"/>
</dbReference>
<dbReference type="AlphaFoldDB" id="A0A0D2DJU6"/>
<keyword evidence="3" id="KW-0378">Hydrolase</keyword>
<keyword evidence="8" id="KW-1185">Reference proteome</keyword>
<name>A0A0D2DJU6_9EURO</name>
<organism evidence="7 8">
    <name type="scientific">Phialophora macrospora</name>
    <dbReference type="NCBI Taxonomy" id="1851006"/>
    <lineage>
        <taxon>Eukaryota</taxon>
        <taxon>Fungi</taxon>
        <taxon>Dikarya</taxon>
        <taxon>Ascomycota</taxon>
        <taxon>Pezizomycotina</taxon>
        <taxon>Eurotiomycetes</taxon>
        <taxon>Chaetothyriomycetidae</taxon>
        <taxon>Chaetothyriales</taxon>
        <taxon>Herpotrichiellaceae</taxon>
        <taxon>Phialophora</taxon>
    </lineage>
</organism>
<dbReference type="SUPFAM" id="SSF53098">
    <property type="entry name" value="Ribonuclease H-like"/>
    <property type="match status" value="1"/>
</dbReference>
<evidence type="ECO:0000313" key="7">
    <source>
        <dbReference type="EMBL" id="KIW62667.1"/>
    </source>
</evidence>
<dbReference type="CDD" id="cd06145">
    <property type="entry name" value="REX1_like"/>
    <property type="match status" value="1"/>
</dbReference>
<evidence type="ECO:0000313" key="8">
    <source>
        <dbReference type="Proteomes" id="UP000054266"/>
    </source>
</evidence>
<dbReference type="SMART" id="SM00479">
    <property type="entry name" value="EXOIII"/>
    <property type="match status" value="1"/>
</dbReference>
<evidence type="ECO:0000256" key="4">
    <source>
        <dbReference type="ARBA" id="ARBA00022839"/>
    </source>
</evidence>
<feature type="compositionally biased region" description="Polar residues" evidence="5">
    <location>
        <begin position="94"/>
        <end position="108"/>
    </location>
</feature>
<accession>A0A0D2DJU6</accession>
<comment type="similarity">
    <text evidence="1">Belongs to the REXO1/REXO3 family.</text>
</comment>
<dbReference type="EMBL" id="KN846963">
    <property type="protein sequence ID" value="KIW62667.1"/>
    <property type="molecule type" value="Genomic_DNA"/>
</dbReference>
<dbReference type="InterPro" id="IPR047021">
    <property type="entry name" value="REXO1/3/4-like"/>
</dbReference>
<dbReference type="Proteomes" id="UP000054266">
    <property type="component" value="Unassembled WGS sequence"/>
</dbReference>
<dbReference type="InterPro" id="IPR013520">
    <property type="entry name" value="Ribonucl_H"/>
</dbReference>
<gene>
    <name evidence="7" type="ORF">PV04_10822</name>
</gene>
<evidence type="ECO:0000259" key="6">
    <source>
        <dbReference type="SMART" id="SM00479"/>
    </source>
</evidence>
<feature type="compositionally biased region" description="Low complexity" evidence="5">
    <location>
        <begin position="82"/>
        <end position="93"/>
    </location>
</feature>
<feature type="domain" description="Exonuclease" evidence="6">
    <location>
        <begin position="422"/>
        <end position="598"/>
    </location>
</feature>
<keyword evidence="2" id="KW-0540">Nuclease</keyword>
<feature type="compositionally biased region" description="Basic and acidic residues" evidence="5">
    <location>
        <begin position="65"/>
        <end position="76"/>
    </location>
</feature>
<evidence type="ECO:0000256" key="3">
    <source>
        <dbReference type="ARBA" id="ARBA00022801"/>
    </source>
</evidence>
<sequence>MFSSLGHFHAIPCPRQHDCDLPICIFSHSEPAHASDAGETLGAPQEYDPLSAGDVSPPPSKRRRLESPPRDARRADVVNAKSSRLSPLASSPSERQPTSTVKPGTAFTQHGGVLKGSSRTAPQLPAKKELPSLTRTVSPPPRKRTDEVSQPHRKAPPKAEALTPRNVTKAPAQLKTRLTVLQKLHEQMKAQNSKLASSDAKWGPLVLNEQELITFALDEEEAATKLEGDIYRNAVSQTIMRIKKMTTEEWVKKVSEWTGASSQAKIQQKVVNHSADLTSIGLSSLSQQIAVLRHLRTPLEGLEKYGYVTSQPTAVEIASAKTGVAAAKGYETCDRCGTRFQVFPGRDANGRLTSGGRCRCHWARANRQGRSEAVYPCCNKPEGSEGCSEGETHVFVVKDHKRLASILQFERTPDKHGAQPLQPVSFDCEMGYTTLGLEVIRVTAVAWPDGRLLLDAFVRTYGEILDLNTRFSGVTTEAYASAMPYQAPFVAGGELRRVESPAAARQLLFDLISSETPLIGHAIENDLNVLRIIHPFVVDTVMLYPHPRGLPIRFGLKILSQKHLARGIQTAGEAGHDSKEDAVATGDLVTKKVAEQWKRMKHQGWRFVEGILTDPDEVASFDGGHSML</sequence>
<dbReference type="GO" id="GO:0003676">
    <property type="term" value="F:nucleic acid binding"/>
    <property type="evidence" value="ECO:0007669"/>
    <property type="project" value="InterPro"/>
</dbReference>
<keyword evidence="4" id="KW-0269">Exonuclease</keyword>
<dbReference type="InterPro" id="IPR034922">
    <property type="entry name" value="REX1-like_exo"/>
</dbReference>
<dbReference type="PANTHER" id="PTHR12801:SF112">
    <property type="entry name" value="RNA EXONUCLEASE 3"/>
    <property type="match status" value="1"/>
</dbReference>
<evidence type="ECO:0000256" key="5">
    <source>
        <dbReference type="SAM" id="MobiDB-lite"/>
    </source>
</evidence>
<proteinExistence type="inferred from homology"/>